<feature type="compositionally biased region" description="Basic and acidic residues" evidence="8">
    <location>
        <begin position="237"/>
        <end position="251"/>
    </location>
</feature>
<evidence type="ECO:0000313" key="11">
    <source>
        <dbReference type="Proteomes" id="UP000481858"/>
    </source>
</evidence>
<dbReference type="GO" id="GO:0046513">
    <property type="term" value="P:ceramide biosynthetic process"/>
    <property type="evidence" value="ECO:0007669"/>
    <property type="project" value="TreeGrafter"/>
</dbReference>
<keyword evidence="7" id="KW-0479">Metal-binding</keyword>
<protein>
    <recommendedName>
        <fullName evidence="12">Ceramidase</fullName>
    </recommendedName>
</protein>
<dbReference type="InterPro" id="IPR008901">
    <property type="entry name" value="ACER"/>
</dbReference>
<comment type="similarity">
    <text evidence="2">Belongs to the alkaline ceramidase family.</text>
</comment>
<feature type="transmembrane region" description="Helical" evidence="9">
    <location>
        <begin position="129"/>
        <end position="147"/>
    </location>
</feature>
<comment type="cofactor">
    <cofactor evidence="7">
        <name>Zn(2+)</name>
        <dbReference type="ChEBI" id="CHEBI:29105"/>
    </cofactor>
</comment>
<name>A0A7C8MX00_9PEZI</name>
<dbReference type="GO" id="GO:0016811">
    <property type="term" value="F:hydrolase activity, acting on carbon-nitrogen (but not peptide) bonds, in linear amides"/>
    <property type="evidence" value="ECO:0007669"/>
    <property type="project" value="InterPro"/>
</dbReference>
<comment type="subcellular location">
    <subcellularLocation>
        <location evidence="1">Membrane</location>
        <topology evidence="1">Multi-pass membrane protein</topology>
    </subcellularLocation>
</comment>
<proteinExistence type="inferred from homology"/>
<dbReference type="Proteomes" id="UP000481858">
    <property type="component" value="Unassembled WGS sequence"/>
</dbReference>
<evidence type="ECO:0000256" key="9">
    <source>
        <dbReference type="SAM" id="Phobius"/>
    </source>
</evidence>
<dbReference type="InParanoid" id="A0A7C8MX00"/>
<gene>
    <name evidence="10" type="ORF">GQX73_g3412</name>
</gene>
<dbReference type="EMBL" id="WUBL01000026">
    <property type="protein sequence ID" value="KAF2970175.1"/>
    <property type="molecule type" value="Genomic_DNA"/>
</dbReference>
<keyword evidence="6 9" id="KW-0472">Membrane</keyword>
<dbReference type="GO" id="GO:0046514">
    <property type="term" value="P:ceramide catabolic process"/>
    <property type="evidence" value="ECO:0007669"/>
    <property type="project" value="TreeGrafter"/>
</dbReference>
<reference evidence="10 11" key="1">
    <citation type="submission" date="2019-12" db="EMBL/GenBank/DDBJ databases">
        <title>Draft genome sequence of the ascomycete Xylaria multiplex DSM 110363.</title>
        <authorList>
            <person name="Buettner E."/>
            <person name="Kellner H."/>
        </authorList>
    </citation>
    <scope>NUCLEOTIDE SEQUENCE [LARGE SCALE GENOMIC DNA]</scope>
    <source>
        <strain evidence="10 11">DSM 110363</strain>
    </source>
</reference>
<feature type="binding site" evidence="7">
    <location>
        <position position="175"/>
    </location>
    <ligand>
        <name>Zn(2+)</name>
        <dbReference type="ChEBI" id="CHEBI:29105"/>
        <note>catalytic</note>
    </ligand>
</feature>
<dbReference type="Pfam" id="PF05875">
    <property type="entry name" value="Ceramidase"/>
    <property type="match status" value="1"/>
</dbReference>
<feature type="binding site" evidence="7">
    <location>
        <position position="179"/>
    </location>
    <ligand>
        <name>Zn(2+)</name>
        <dbReference type="ChEBI" id="CHEBI:29105"/>
        <note>catalytic</note>
    </ligand>
</feature>
<dbReference type="OrthoDB" id="187171at2759"/>
<organism evidence="10 11">
    <name type="scientific">Xylaria multiplex</name>
    <dbReference type="NCBI Taxonomy" id="323545"/>
    <lineage>
        <taxon>Eukaryota</taxon>
        <taxon>Fungi</taxon>
        <taxon>Dikarya</taxon>
        <taxon>Ascomycota</taxon>
        <taxon>Pezizomycotina</taxon>
        <taxon>Sordariomycetes</taxon>
        <taxon>Xylariomycetidae</taxon>
        <taxon>Xylariales</taxon>
        <taxon>Xylariaceae</taxon>
        <taxon>Xylaria</taxon>
    </lineage>
</organism>
<sequence>MYGPGSCGLFAPRFDFMSISLLVLGIASFLFHASLRQNLQFGDELAMLGIVWSILQGLLTVRRSSAYDRFINTSLAVVFPLFAVFYLWTGKIIYHVIGFAFAIAVIIIRGVYLFYWRRPGFPEIKVAEWRVRGLIALVLMGVAYILWHIDLEFCAELRELRGHLGLPWAWLLEMHGWWHILTAMSAARIMDIAEHFHDDNPLHNGSEHALQPLLGARARHAAVPQLPAAERAGAGDADQHDASAADDDRGQHAQRQVQCVAPHSLSHPITTTITNPLFPPLETEDGREMKLDGETLGIKGIIEEVDRHSRALQKQADLTET</sequence>
<comment type="caution">
    <text evidence="10">The sequence shown here is derived from an EMBL/GenBank/DDBJ whole genome shotgun (WGS) entry which is preliminary data.</text>
</comment>
<feature type="binding site" evidence="7">
    <location>
        <position position="32"/>
    </location>
    <ligand>
        <name>Zn(2+)</name>
        <dbReference type="ChEBI" id="CHEBI:29105"/>
        <note>catalytic</note>
    </ligand>
</feature>
<evidence type="ECO:0000256" key="4">
    <source>
        <dbReference type="ARBA" id="ARBA00022801"/>
    </source>
</evidence>
<evidence type="ECO:0000256" key="7">
    <source>
        <dbReference type="PIRSR" id="PIRSR608901-2"/>
    </source>
</evidence>
<keyword evidence="7" id="KW-0862">Zinc</keyword>
<dbReference type="PANTHER" id="PTHR46187:SF3">
    <property type="entry name" value="ALKALINE CERAMIDASE 3"/>
    <property type="match status" value="1"/>
</dbReference>
<evidence type="ECO:0000256" key="5">
    <source>
        <dbReference type="ARBA" id="ARBA00022989"/>
    </source>
</evidence>
<keyword evidence="3 9" id="KW-0812">Transmembrane</keyword>
<evidence type="ECO:0000313" key="10">
    <source>
        <dbReference type="EMBL" id="KAF2970175.1"/>
    </source>
</evidence>
<dbReference type="GO" id="GO:0005789">
    <property type="term" value="C:endoplasmic reticulum membrane"/>
    <property type="evidence" value="ECO:0007669"/>
    <property type="project" value="TreeGrafter"/>
</dbReference>
<evidence type="ECO:0008006" key="12">
    <source>
        <dbReference type="Google" id="ProtNLM"/>
    </source>
</evidence>
<dbReference type="AlphaFoldDB" id="A0A7C8MX00"/>
<keyword evidence="11" id="KW-1185">Reference proteome</keyword>
<keyword evidence="4" id="KW-0378">Hydrolase</keyword>
<evidence type="ECO:0000256" key="2">
    <source>
        <dbReference type="ARBA" id="ARBA00009780"/>
    </source>
</evidence>
<accession>A0A7C8MX00</accession>
<dbReference type="FunCoup" id="A0A7C8MX00">
    <property type="interactions" value="544"/>
</dbReference>
<evidence type="ECO:0000256" key="3">
    <source>
        <dbReference type="ARBA" id="ARBA00022692"/>
    </source>
</evidence>
<evidence type="ECO:0000256" key="6">
    <source>
        <dbReference type="ARBA" id="ARBA00023136"/>
    </source>
</evidence>
<evidence type="ECO:0000256" key="1">
    <source>
        <dbReference type="ARBA" id="ARBA00004141"/>
    </source>
</evidence>
<feature type="region of interest" description="Disordered" evidence="8">
    <location>
        <begin position="230"/>
        <end position="281"/>
    </location>
</feature>
<feature type="transmembrane region" description="Helical" evidence="9">
    <location>
        <begin position="94"/>
        <end position="117"/>
    </location>
</feature>
<feature type="transmembrane region" description="Helical" evidence="9">
    <location>
        <begin position="70"/>
        <end position="88"/>
    </location>
</feature>
<keyword evidence="5 9" id="KW-1133">Transmembrane helix</keyword>
<feature type="transmembrane region" description="Helical" evidence="9">
    <location>
        <begin position="12"/>
        <end position="33"/>
    </location>
</feature>
<dbReference type="PANTHER" id="PTHR46187">
    <property type="entry name" value="ALKALINE CERAMIDASE 3"/>
    <property type="match status" value="1"/>
</dbReference>
<evidence type="ECO:0000256" key="8">
    <source>
        <dbReference type="SAM" id="MobiDB-lite"/>
    </source>
</evidence>
<dbReference type="GO" id="GO:0046872">
    <property type="term" value="F:metal ion binding"/>
    <property type="evidence" value="ECO:0007669"/>
    <property type="project" value="UniProtKB-KW"/>
</dbReference>